<dbReference type="Proteomes" id="UP000092993">
    <property type="component" value="Unassembled WGS sequence"/>
</dbReference>
<protein>
    <submittedName>
        <fullName evidence="5">Uridine nucleosidase 1</fullName>
    </submittedName>
</protein>
<evidence type="ECO:0000313" key="5">
    <source>
        <dbReference type="EMBL" id="OBZ67190.1"/>
    </source>
</evidence>
<dbReference type="InterPro" id="IPR001910">
    <property type="entry name" value="Inosine/uridine_hydrolase_dom"/>
</dbReference>
<dbReference type="EMBL" id="LUGG01000025">
    <property type="protein sequence ID" value="OBZ67190.1"/>
    <property type="molecule type" value="Genomic_DNA"/>
</dbReference>
<sequence length="512" mass="57252">MLIAPVFEGPGVCICVKNSSAKLMNYETKMVTFLQLRVGRPCVREFRTCIAALVDHQRDLSRRTFDVTQYRTLNFIEMTRLARRTPVIIDTDPGVDDTLAILLALSSPELEVLAIIISFGNTDAQSSYSNVLKIYQAISRHIEHYPETASRFPNFLSDRRTILALGEDGPLEGDLHSAQYFHGRDGLGELTQRHPDLNVPDENPTDHPQLQLTEKSGVDVSLDLIRSEPERSITYVALGPLTNLAEMMRRDRNVVRTRIGRIVCMGGALDVPGNTSPMAEFNFFADPYAVRELLTPTKPELGIPLERFLLLPLDVTTPHELSFPLYKARVDPPFQGTISPSQAHEKSPLVHFTSSFLERTREVMVEFGKDAMELHDPVAVWCAIANPPVMDEAEGVLPTLQLGWTAVKRTFEIERTGELTRGMLVIDRRDDQGAYAPGANRAEVQAELEKHHFHHVGSYESTALPAQVEIERRPSQELASIQHLDGVACITETPGPEVLVNLLLERIWGVVI</sequence>
<dbReference type="STRING" id="5627.A0A1C7LR92"/>
<proteinExistence type="inferred from homology"/>
<evidence type="ECO:0000256" key="1">
    <source>
        <dbReference type="ARBA" id="ARBA00009176"/>
    </source>
</evidence>
<dbReference type="OMA" id="RNVVSMF"/>
<comment type="caution">
    <text evidence="5">The sequence shown here is derived from an EMBL/GenBank/DDBJ whole genome shotgun (WGS) entry which is preliminary data.</text>
</comment>
<keyword evidence="3" id="KW-0326">Glycosidase</keyword>
<organism evidence="5 6">
    <name type="scientific">Grifola frondosa</name>
    <name type="common">Maitake</name>
    <name type="synonym">Polyporus frondosus</name>
    <dbReference type="NCBI Taxonomy" id="5627"/>
    <lineage>
        <taxon>Eukaryota</taxon>
        <taxon>Fungi</taxon>
        <taxon>Dikarya</taxon>
        <taxon>Basidiomycota</taxon>
        <taxon>Agaricomycotina</taxon>
        <taxon>Agaricomycetes</taxon>
        <taxon>Polyporales</taxon>
        <taxon>Grifolaceae</taxon>
        <taxon>Grifola</taxon>
    </lineage>
</organism>
<gene>
    <name evidence="5" type="primary">URH1</name>
    <name evidence="5" type="ORF">A0H81_12789</name>
</gene>
<evidence type="ECO:0000313" key="6">
    <source>
        <dbReference type="Proteomes" id="UP000092993"/>
    </source>
</evidence>
<dbReference type="PANTHER" id="PTHR12304:SF56">
    <property type="entry name" value="HYDROLASE, PUTATIVE (AFU_ORTHOLOGUE AFUA_1G11790)-RELATED"/>
    <property type="match status" value="1"/>
</dbReference>
<keyword evidence="6" id="KW-1185">Reference proteome</keyword>
<evidence type="ECO:0000256" key="3">
    <source>
        <dbReference type="ARBA" id="ARBA00023295"/>
    </source>
</evidence>
<feature type="domain" description="Inosine/uridine-preferring nucleoside hydrolase" evidence="4">
    <location>
        <begin position="87"/>
        <end position="444"/>
    </location>
</feature>
<dbReference type="InterPro" id="IPR023186">
    <property type="entry name" value="IUNH"/>
</dbReference>
<dbReference type="Gene3D" id="3.90.245.10">
    <property type="entry name" value="Ribonucleoside hydrolase-like"/>
    <property type="match status" value="1"/>
</dbReference>
<name>A0A1C7LR92_GRIFR</name>
<dbReference type="InterPro" id="IPR036452">
    <property type="entry name" value="Ribo_hydro-like"/>
</dbReference>
<dbReference type="GO" id="GO:0005829">
    <property type="term" value="C:cytosol"/>
    <property type="evidence" value="ECO:0007669"/>
    <property type="project" value="TreeGrafter"/>
</dbReference>
<dbReference type="GO" id="GO:0006152">
    <property type="term" value="P:purine nucleoside catabolic process"/>
    <property type="evidence" value="ECO:0007669"/>
    <property type="project" value="TreeGrafter"/>
</dbReference>
<dbReference type="SUPFAM" id="SSF53590">
    <property type="entry name" value="Nucleoside hydrolase"/>
    <property type="match status" value="1"/>
</dbReference>
<dbReference type="OrthoDB" id="5783963at2759"/>
<dbReference type="AlphaFoldDB" id="A0A1C7LR92"/>
<dbReference type="PANTHER" id="PTHR12304">
    <property type="entry name" value="INOSINE-URIDINE PREFERRING NUCLEOSIDE HYDROLASE"/>
    <property type="match status" value="1"/>
</dbReference>
<dbReference type="Pfam" id="PF01156">
    <property type="entry name" value="IU_nuc_hydro"/>
    <property type="match status" value="1"/>
</dbReference>
<dbReference type="GO" id="GO:0008477">
    <property type="term" value="F:purine nucleosidase activity"/>
    <property type="evidence" value="ECO:0007669"/>
    <property type="project" value="TreeGrafter"/>
</dbReference>
<keyword evidence="2" id="KW-0378">Hydrolase</keyword>
<accession>A0A1C7LR92</accession>
<evidence type="ECO:0000256" key="2">
    <source>
        <dbReference type="ARBA" id="ARBA00022801"/>
    </source>
</evidence>
<evidence type="ECO:0000259" key="4">
    <source>
        <dbReference type="Pfam" id="PF01156"/>
    </source>
</evidence>
<comment type="similarity">
    <text evidence="1">Belongs to the IUNH family.</text>
</comment>
<reference evidence="5 6" key="1">
    <citation type="submission" date="2016-03" db="EMBL/GenBank/DDBJ databases">
        <title>Whole genome sequencing of Grifola frondosa 9006-11.</title>
        <authorList>
            <person name="Min B."/>
            <person name="Park H."/>
            <person name="Kim J.-G."/>
            <person name="Cho H."/>
            <person name="Oh Y.-L."/>
            <person name="Kong W.-S."/>
            <person name="Choi I.-G."/>
        </authorList>
    </citation>
    <scope>NUCLEOTIDE SEQUENCE [LARGE SCALE GENOMIC DNA]</scope>
    <source>
        <strain evidence="5 6">9006-11</strain>
    </source>
</reference>